<evidence type="ECO:0000256" key="1">
    <source>
        <dbReference type="SAM" id="Phobius"/>
    </source>
</evidence>
<proteinExistence type="predicted"/>
<sequence>MTRLEAVRDLSRSEHPTSLALPLVMGALCAGAIFWGLRNPEWGDSLRSMLGMGLVVIFIAWQFAQAWWMRVPFREFALVRSEVDGADASQQGQLLNALSPALWMAVGFVVFIVLARYSDSFNNQFDTFFKFSWVALMLGLGTTVFLLLRRMQGDAATDARVAAFSGWFALGYWGFLAYHAGVLLYSLSRDPSFVFDLVFMFITILVAIYSLSVQALKAEGIINRQNVIFYATAFTIAYGASSFFLTADEGLISDPKTVGRVAHIIVLASGMLVLLLANYNFLTGRGLMKKGFFEALRGQ</sequence>
<keyword evidence="1" id="KW-1133">Transmembrane helix</keyword>
<dbReference type="AlphaFoldDB" id="A0A381NT68"/>
<feature type="transmembrane region" description="Helical" evidence="1">
    <location>
        <begin position="227"/>
        <end position="246"/>
    </location>
</feature>
<feature type="transmembrane region" description="Helical" evidence="1">
    <location>
        <begin position="161"/>
        <end position="187"/>
    </location>
</feature>
<accession>A0A381NT68</accession>
<evidence type="ECO:0000313" key="2">
    <source>
        <dbReference type="EMBL" id="SUZ57811.1"/>
    </source>
</evidence>
<organism evidence="2">
    <name type="scientific">marine metagenome</name>
    <dbReference type="NCBI Taxonomy" id="408172"/>
    <lineage>
        <taxon>unclassified sequences</taxon>
        <taxon>metagenomes</taxon>
        <taxon>ecological metagenomes</taxon>
    </lineage>
</organism>
<gene>
    <name evidence="2" type="ORF">METZ01_LOCUS10665</name>
</gene>
<dbReference type="EMBL" id="UINC01000579">
    <property type="protein sequence ID" value="SUZ57811.1"/>
    <property type="molecule type" value="Genomic_DNA"/>
</dbReference>
<feature type="transmembrane region" description="Helical" evidence="1">
    <location>
        <begin position="127"/>
        <end position="149"/>
    </location>
</feature>
<keyword evidence="1" id="KW-0472">Membrane</keyword>
<keyword evidence="1" id="KW-0812">Transmembrane</keyword>
<feature type="transmembrane region" description="Helical" evidence="1">
    <location>
        <begin position="49"/>
        <end position="73"/>
    </location>
</feature>
<feature type="transmembrane region" description="Helical" evidence="1">
    <location>
        <begin position="94"/>
        <end position="115"/>
    </location>
</feature>
<feature type="transmembrane region" description="Helical" evidence="1">
    <location>
        <begin position="261"/>
        <end position="282"/>
    </location>
</feature>
<feature type="transmembrane region" description="Helical" evidence="1">
    <location>
        <begin position="20"/>
        <end position="37"/>
    </location>
</feature>
<name>A0A381NT68_9ZZZZ</name>
<reference evidence="2" key="1">
    <citation type="submission" date="2018-05" db="EMBL/GenBank/DDBJ databases">
        <authorList>
            <person name="Lanie J.A."/>
            <person name="Ng W.-L."/>
            <person name="Kazmierczak K.M."/>
            <person name="Andrzejewski T.M."/>
            <person name="Davidsen T.M."/>
            <person name="Wayne K.J."/>
            <person name="Tettelin H."/>
            <person name="Glass J.I."/>
            <person name="Rusch D."/>
            <person name="Podicherti R."/>
            <person name="Tsui H.-C.T."/>
            <person name="Winkler M.E."/>
        </authorList>
    </citation>
    <scope>NUCLEOTIDE SEQUENCE</scope>
</reference>
<protein>
    <submittedName>
        <fullName evidence="2">Uncharacterized protein</fullName>
    </submittedName>
</protein>
<feature type="transmembrane region" description="Helical" evidence="1">
    <location>
        <begin position="193"/>
        <end position="215"/>
    </location>
</feature>